<feature type="signal peptide" evidence="1">
    <location>
        <begin position="1"/>
        <end position="34"/>
    </location>
</feature>
<organism evidence="3 4">
    <name type="scientific">Terriglobus albidus</name>
    <dbReference type="NCBI Taxonomy" id="1592106"/>
    <lineage>
        <taxon>Bacteria</taxon>
        <taxon>Pseudomonadati</taxon>
        <taxon>Acidobacteriota</taxon>
        <taxon>Terriglobia</taxon>
        <taxon>Terriglobales</taxon>
        <taxon>Acidobacteriaceae</taxon>
        <taxon>Terriglobus</taxon>
    </lineage>
</organism>
<dbReference type="OrthoDB" id="9785923at2"/>
<dbReference type="Pfam" id="PF06283">
    <property type="entry name" value="ThuA"/>
    <property type="match status" value="1"/>
</dbReference>
<dbReference type="Gene3D" id="3.40.50.880">
    <property type="match status" value="1"/>
</dbReference>
<dbReference type="EMBL" id="CP042806">
    <property type="protein sequence ID" value="QEE28469.1"/>
    <property type="molecule type" value="Genomic_DNA"/>
</dbReference>
<evidence type="ECO:0000313" key="3">
    <source>
        <dbReference type="EMBL" id="QEE28469.1"/>
    </source>
</evidence>
<dbReference type="InterPro" id="IPR029010">
    <property type="entry name" value="ThuA-like"/>
</dbReference>
<dbReference type="PANTHER" id="PTHR40469:SF2">
    <property type="entry name" value="GALACTOSE-BINDING DOMAIN-LIKE SUPERFAMILY PROTEIN"/>
    <property type="match status" value="1"/>
</dbReference>
<accession>A0A5B9E9M2</accession>
<dbReference type="KEGG" id="talb:FTW19_10945"/>
<keyword evidence="4" id="KW-1185">Reference proteome</keyword>
<feature type="domain" description="ThuA-like" evidence="2">
    <location>
        <begin position="42"/>
        <end position="260"/>
    </location>
</feature>
<dbReference type="InterPro" id="IPR029062">
    <property type="entry name" value="Class_I_gatase-like"/>
</dbReference>
<evidence type="ECO:0000313" key="4">
    <source>
        <dbReference type="Proteomes" id="UP000321820"/>
    </source>
</evidence>
<dbReference type="PANTHER" id="PTHR40469">
    <property type="entry name" value="SECRETED GLYCOSYL HYDROLASE"/>
    <property type="match status" value="1"/>
</dbReference>
<proteinExistence type="predicted"/>
<feature type="chain" id="PRO_5022764105" evidence="1">
    <location>
        <begin position="35"/>
        <end position="267"/>
    </location>
</feature>
<name>A0A5B9E9M2_9BACT</name>
<evidence type="ECO:0000256" key="1">
    <source>
        <dbReference type="SAM" id="SignalP"/>
    </source>
</evidence>
<dbReference type="Proteomes" id="UP000321820">
    <property type="component" value="Chromosome"/>
</dbReference>
<reference evidence="3 4" key="1">
    <citation type="submission" date="2019-08" db="EMBL/GenBank/DDBJ databases">
        <title>Complete genome sequence of Terriglobus albidus strain ORNL.</title>
        <authorList>
            <person name="Podar M."/>
        </authorList>
    </citation>
    <scope>NUCLEOTIDE SEQUENCE [LARGE SCALE GENOMIC DNA]</scope>
    <source>
        <strain evidence="3 4">ORNL</strain>
    </source>
</reference>
<sequence length="267" mass="29675">MNLGVAMEKQKKIGSYLSAVALVAASLLSSAANAQNDRHGMLIYTRNGKGYVHDNIAASVAAVTKLGTEAGLEVDVTADPEYFEPARLSRYAVLVFANTNNEAFLTDQQRDAFKGYIEHGGGFVGLHSASGSERTWPYFASVLGGRFVEHPPQQILTVDVLDHVSPFTKDLPAHLQHKDECYFFTLMNPDVHPLLGVRKSTLVNTEKMKLDLNSYPEMLPVAWYHTFDGGREFYLALGHNKEDYEDPIILNLIRRGIKWASGAEEMR</sequence>
<keyword evidence="1" id="KW-0732">Signal</keyword>
<dbReference type="SUPFAM" id="SSF52317">
    <property type="entry name" value="Class I glutamine amidotransferase-like"/>
    <property type="match status" value="1"/>
</dbReference>
<protein>
    <submittedName>
        <fullName evidence="3">ThuA domain-containing protein</fullName>
    </submittedName>
</protein>
<gene>
    <name evidence="3" type="ORF">FTW19_10945</name>
</gene>
<dbReference type="AlphaFoldDB" id="A0A5B9E9M2"/>
<evidence type="ECO:0000259" key="2">
    <source>
        <dbReference type="Pfam" id="PF06283"/>
    </source>
</evidence>